<feature type="domain" description="Ketopantoate reductase C-terminal" evidence="1">
    <location>
        <begin position="219"/>
        <end position="347"/>
    </location>
</feature>
<reference evidence="2" key="2">
    <citation type="submission" date="2021-01" db="EMBL/GenBank/DDBJ databases">
        <authorList>
            <person name="Schikora-Tamarit M.A."/>
        </authorList>
    </citation>
    <scope>NUCLEOTIDE SEQUENCE</scope>
    <source>
        <strain evidence="2">CBS6341</strain>
    </source>
</reference>
<evidence type="ECO:0000259" key="1">
    <source>
        <dbReference type="Pfam" id="PF08546"/>
    </source>
</evidence>
<dbReference type="GO" id="GO:0050661">
    <property type="term" value="F:NADP binding"/>
    <property type="evidence" value="ECO:0007669"/>
    <property type="project" value="TreeGrafter"/>
</dbReference>
<dbReference type="AlphaFoldDB" id="A0A9P8PQ80"/>
<dbReference type="InterPro" id="IPR013328">
    <property type="entry name" value="6PGD_dom2"/>
</dbReference>
<proteinExistence type="predicted"/>
<comment type="caution">
    <text evidence="2">The sequence shown here is derived from an EMBL/GenBank/DDBJ whole genome shotgun (WGS) entry which is preliminary data.</text>
</comment>
<dbReference type="InterPro" id="IPR013752">
    <property type="entry name" value="KPA_reductase"/>
</dbReference>
<reference evidence="2" key="1">
    <citation type="journal article" date="2021" name="Open Biol.">
        <title>Shared evolutionary footprints suggest mitochondrial oxidative damage underlies multiple complex I losses in fungi.</title>
        <authorList>
            <person name="Schikora-Tamarit M.A."/>
            <person name="Marcet-Houben M."/>
            <person name="Nosek J."/>
            <person name="Gabaldon T."/>
        </authorList>
    </citation>
    <scope>NUCLEOTIDE SEQUENCE</scope>
    <source>
        <strain evidence="2">CBS6341</strain>
    </source>
</reference>
<organism evidence="2 3">
    <name type="scientific">Wickerhamomyces mucosus</name>
    <dbReference type="NCBI Taxonomy" id="1378264"/>
    <lineage>
        <taxon>Eukaryota</taxon>
        <taxon>Fungi</taxon>
        <taxon>Dikarya</taxon>
        <taxon>Ascomycota</taxon>
        <taxon>Saccharomycotina</taxon>
        <taxon>Saccharomycetes</taxon>
        <taxon>Phaffomycetales</taxon>
        <taxon>Wickerhamomycetaceae</taxon>
        <taxon>Wickerhamomyces</taxon>
    </lineage>
</organism>
<dbReference type="PANTHER" id="PTHR43765:SF4">
    <property type="entry name" value="CYTOCHROME B TRANSLATIONAL ACTIVATOR PROTEIN CBS2"/>
    <property type="match status" value="1"/>
</dbReference>
<sequence>MSWTIPRVYTIGRSPLIEHITHEISKHPKQPKVPEIVSLLPNEKKFTEFRNLNSTSTQTIYSNKSASHTSSIQLMSSFQPPIYGNGEYVHIKNLIFHYDKSSFNHLKTCIKCLDKTSNILLLNSDKSVLDHLLRTTFNNQFERPNIFQCLHDFRLWSNKDFHTNAYGFGGLRLARVPRDLTNKESYDYDLQNNLDRIDLMKLISEVPSLNSIFLKYNDFALLQYEHLIVKSSISVFSSLFDVTNGELLQMHISEPLKKYIKECVKIISSTDPIIMGNSFTNTMFDIDRLLDVIFTILKKTERDSSTMRIQFKSFYGDEINNTCGYFTNLSQRNNVKQNLYNSLYTQLLNARLSLKNYRSSKELPLYIEN</sequence>
<dbReference type="SUPFAM" id="SSF48179">
    <property type="entry name" value="6-phosphogluconate dehydrogenase C-terminal domain-like"/>
    <property type="match status" value="1"/>
</dbReference>
<dbReference type="PANTHER" id="PTHR43765">
    <property type="entry name" value="2-DEHYDROPANTOATE 2-REDUCTASE-RELATED"/>
    <property type="match status" value="1"/>
</dbReference>
<dbReference type="InterPro" id="IPR050838">
    <property type="entry name" value="Ketopantoate_reductase"/>
</dbReference>
<keyword evidence="3" id="KW-1185">Reference proteome</keyword>
<protein>
    <recommendedName>
        <fullName evidence="1">Ketopantoate reductase C-terminal domain-containing protein</fullName>
    </recommendedName>
</protein>
<dbReference type="Proteomes" id="UP000769528">
    <property type="component" value="Unassembled WGS sequence"/>
</dbReference>
<dbReference type="InterPro" id="IPR008927">
    <property type="entry name" value="6-PGluconate_DH-like_C_sf"/>
</dbReference>
<gene>
    <name evidence="2" type="ORF">WICMUC_002139</name>
</gene>
<evidence type="ECO:0000313" key="2">
    <source>
        <dbReference type="EMBL" id="KAH3676262.1"/>
    </source>
</evidence>
<dbReference type="GO" id="GO:0005739">
    <property type="term" value="C:mitochondrion"/>
    <property type="evidence" value="ECO:0007669"/>
    <property type="project" value="TreeGrafter"/>
</dbReference>
<dbReference type="GO" id="GO:0008677">
    <property type="term" value="F:2-dehydropantoate 2-reductase activity"/>
    <property type="evidence" value="ECO:0007669"/>
    <property type="project" value="TreeGrafter"/>
</dbReference>
<name>A0A9P8PQ80_9ASCO</name>
<dbReference type="OrthoDB" id="73846at2759"/>
<dbReference type="EMBL" id="JAEUBF010000666">
    <property type="protein sequence ID" value="KAH3676262.1"/>
    <property type="molecule type" value="Genomic_DNA"/>
</dbReference>
<dbReference type="Gene3D" id="1.10.1040.10">
    <property type="entry name" value="N-(1-d-carboxylethyl)-l-norvaline Dehydrogenase, domain 2"/>
    <property type="match status" value="1"/>
</dbReference>
<evidence type="ECO:0000313" key="3">
    <source>
        <dbReference type="Proteomes" id="UP000769528"/>
    </source>
</evidence>
<dbReference type="Pfam" id="PF08546">
    <property type="entry name" value="ApbA_C"/>
    <property type="match status" value="1"/>
</dbReference>
<accession>A0A9P8PQ80</accession>